<evidence type="ECO:0000313" key="3">
    <source>
        <dbReference type="Proteomes" id="UP000326041"/>
    </source>
</evidence>
<feature type="domain" description="Polymerase beta nucleotidyltransferase" evidence="1">
    <location>
        <begin position="28"/>
        <end position="71"/>
    </location>
</feature>
<keyword evidence="3" id="KW-1185">Reference proteome</keyword>
<dbReference type="Gene3D" id="3.30.460.10">
    <property type="entry name" value="Beta Polymerase, domain 2"/>
    <property type="match status" value="1"/>
</dbReference>
<dbReference type="Proteomes" id="UP000326041">
    <property type="component" value="Chromosome"/>
</dbReference>
<dbReference type="Pfam" id="PF18765">
    <property type="entry name" value="Polbeta"/>
    <property type="match status" value="1"/>
</dbReference>
<evidence type="ECO:0000313" key="2">
    <source>
        <dbReference type="EMBL" id="QEV09966.1"/>
    </source>
</evidence>
<proteinExistence type="predicted"/>
<sequence length="153" mass="16756">MPHHAEQSANQPEISQERVAEAQEIINRITRWAANRQDIVGLLLVGSFARDAARPDSDIDIVLLTTDQAQYFNSAWANELALGELIRTQSWGPITERRYAAASGLEVEIGISSPEWAQTDTVDPGTRRVVTDGARPLHDPAGVLAALIQTCRS</sequence>
<gene>
    <name evidence="2" type="ORF">CP972_01390</name>
</gene>
<protein>
    <submittedName>
        <fullName evidence="2">Nucleotidyltransferase domain-containing protein</fullName>
    </submittedName>
</protein>
<dbReference type="InterPro" id="IPR043519">
    <property type="entry name" value="NT_sf"/>
</dbReference>
<organism evidence="2 3">
    <name type="scientific">Streptomyces prasinus</name>
    <dbReference type="NCBI Taxonomy" id="67345"/>
    <lineage>
        <taxon>Bacteria</taxon>
        <taxon>Bacillati</taxon>
        <taxon>Actinomycetota</taxon>
        <taxon>Actinomycetes</taxon>
        <taxon>Kitasatosporales</taxon>
        <taxon>Streptomycetaceae</taxon>
        <taxon>Streptomyces</taxon>
    </lineage>
</organism>
<reference evidence="2 3" key="1">
    <citation type="submission" date="2017-09" db="EMBL/GenBank/DDBJ databases">
        <authorList>
            <person name="Lee N."/>
            <person name="Cho B.-K."/>
        </authorList>
    </citation>
    <scope>NUCLEOTIDE SEQUENCE [LARGE SCALE GENOMIC DNA]</scope>
    <source>
        <strain evidence="2 3">ATCC 13879</strain>
    </source>
</reference>
<dbReference type="CDD" id="cd05403">
    <property type="entry name" value="NT_KNTase_like"/>
    <property type="match status" value="1"/>
</dbReference>
<dbReference type="SUPFAM" id="SSF81301">
    <property type="entry name" value="Nucleotidyltransferase"/>
    <property type="match status" value="1"/>
</dbReference>
<accession>A0ABX6B746</accession>
<evidence type="ECO:0000259" key="1">
    <source>
        <dbReference type="Pfam" id="PF18765"/>
    </source>
</evidence>
<name>A0ABX6B746_9ACTN</name>
<dbReference type="InterPro" id="IPR041633">
    <property type="entry name" value="Polbeta"/>
</dbReference>
<dbReference type="EMBL" id="CP023697">
    <property type="protein sequence ID" value="QEV09966.1"/>
    <property type="molecule type" value="Genomic_DNA"/>
</dbReference>